<dbReference type="GO" id="GO:0006487">
    <property type="term" value="P:protein N-linked glycosylation"/>
    <property type="evidence" value="ECO:0007669"/>
    <property type="project" value="TreeGrafter"/>
</dbReference>
<dbReference type="Pfam" id="PF04488">
    <property type="entry name" value="Gly_transf_sug"/>
    <property type="match status" value="1"/>
</dbReference>
<dbReference type="VEuPathDB" id="FungiDB:TAPDE_004964"/>
<dbReference type="GO" id="GO:0000009">
    <property type="term" value="F:alpha-1,6-mannosyltransferase activity"/>
    <property type="evidence" value="ECO:0007669"/>
    <property type="project" value="InterPro"/>
</dbReference>
<dbReference type="Proteomes" id="UP000013776">
    <property type="component" value="Unassembled WGS sequence"/>
</dbReference>
<evidence type="ECO:0000256" key="1">
    <source>
        <dbReference type="ARBA" id="ARBA00009003"/>
    </source>
</evidence>
<dbReference type="Gene3D" id="3.90.550.20">
    <property type="match status" value="1"/>
</dbReference>
<dbReference type="eggNOG" id="ENOG502QW2I">
    <property type="taxonomic scope" value="Eukaryota"/>
</dbReference>
<comment type="caution">
    <text evidence="3">The sequence shown here is derived from an EMBL/GenBank/DDBJ whole genome shotgun (WGS) entry which is preliminary data.</text>
</comment>
<dbReference type="SUPFAM" id="SSF53448">
    <property type="entry name" value="Nucleotide-diphospho-sugar transferases"/>
    <property type="match status" value="1"/>
</dbReference>
<sequence length="356" mass="40360">MSQRDNFGQSYDVSGSGTNSQGNHYCSRDYGSSASNSNAYHYSNQDGSYHYSNSDGSMIAITFLAGLYSHYRTTERESISAILSNFPRAIYQTAAKIQPDSPKIFTDSWKRNNPQHYYKLFTDKSALEFVEKLYTVRNPNIVQVFREVRQRIIAADLLRYIVMFELGGIYADVDSECLRAIDTWGVPQNGSINLVVGLETNELDAETFTDEQVAEFGFVHRLQFLQWVLMAMPGHVVMKTAIDRVVDGVLDKARVQQKPIDSLRFTHAEILNLSGPGLYTHIVKAHIAEMEHRQVPDSELASTSFDHFVADVMILPVNAWAPGQRHSQSGPVDTALVYHSFAGSWKKSWWQDLWPW</sequence>
<accession>R4XJC6</accession>
<evidence type="ECO:0000313" key="4">
    <source>
        <dbReference type="Proteomes" id="UP000013776"/>
    </source>
</evidence>
<feature type="region of interest" description="Disordered" evidence="2">
    <location>
        <begin position="1"/>
        <end position="21"/>
    </location>
</feature>
<dbReference type="EMBL" id="CAHR02000262">
    <property type="protein sequence ID" value="CCG84569.1"/>
    <property type="molecule type" value="Genomic_DNA"/>
</dbReference>
<dbReference type="STRING" id="1097556.R4XJC6"/>
<dbReference type="InterPro" id="IPR007577">
    <property type="entry name" value="GlycoTrfase_DXD_sugar-bd_CS"/>
</dbReference>
<evidence type="ECO:0000256" key="2">
    <source>
        <dbReference type="SAM" id="MobiDB-lite"/>
    </source>
</evidence>
<evidence type="ECO:0000313" key="3">
    <source>
        <dbReference type="EMBL" id="CCG84569.1"/>
    </source>
</evidence>
<name>R4XJC6_TAPDE</name>
<dbReference type="AlphaFoldDB" id="R4XJC6"/>
<protein>
    <recommendedName>
        <fullName evidence="5">Initiation-specific alpha-1,6-mannosyltransferase</fullName>
    </recommendedName>
</protein>
<dbReference type="PANTHER" id="PTHR31834">
    <property type="entry name" value="INITIATION-SPECIFIC ALPHA-1,6-MANNOSYLTRANSFERASE"/>
    <property type="match status" value="1"/>
</dbReference>
<dbReference type="GO" id="GO:0000136">
    <property type="term" value="C:mannan polymerase complex"/>
    <property type="evidence" value="ECO:0007669"/>
    <property type="project" value="TreeGrafter"/>
</dbReference>
<dbReference type="PANTHER" id="PTHR31834:SF1">
    <property type="entry name" value="INITIATION-SPECIFIC ALPHA-1,6-MANNOSYLTRANSFERASE"/>
    <property type="match status" value="1"/>
</dbReference>
<comment type="similarity">
    <text evidence="1">Belongs to the glycosyltransferase 32 family.</text>
</comment>
<evidence type="ECO:0008006" key="5">
    <source>
        <dbReference type="Google" id="ProtNLM"/>
    </source>
</evidence>
<gene>
    <name evidence="3" type="ORF">TAPDE_004964</name>
</gene>
<organism evidence="3 4">
    <name type="scientific">Taphrina deformans (strain PYCC 5710 / ATCC 11124 / CBS 356.35 / IMI 108563 / JCM 9778 / NBRC 8474)</name>
    <name type="common">Peach leaf curl fungus</name>
    <name type="synonym">Lalaria deformans</name>
    <dbReference type="NCBI Taxonomy" id="1097556"/>
    <lineage>
        <taxon>Eukaryota</taxon>
        <taxon>Fungi</taxon>
        <taxon>Dikarya</taxon>
        <taxon>Ascomycota</taxon>
        <taxon>Taphrinomycotina</taxon>
        <taxon>Taphrinomycetes</taxon>
        <taxon>Taphrinales</taxon>
        <taxon>Taphrinaceae</taxon>
        <taxon>Taphrina</taxon>
    </lineage>
</organism>
<reference evidence="3 4" key="1">
    <citation type="journal article" date="2013" name="MBio">
        <title>Genome sequencing of the plant pathogen Taphrina deformans, the causal agent of peach leaf curl.</title>
        <authorList>
            <person name="Cisse O.H."/>
            <person name="Almeida J.M.G.C.F."/>
            <person name="Fonseca A."/>
            <person name="Kumar A.A."/>
            <person name="Salojaervi J."/>
            <person name="Overmyer K."/>
            <person name="Hauser P.M."/>
            <person name="Pagni M."/>
        </authorList>
    </citation>
    <scope>NUCLEOTIDE SEQUENCE [LARGE SCALE GENOMIC DNA]</scope>
    <source>
        <strain evidence="4">PYCC 5710 / ATCC 11124 / CBS 356.35 / IMI 108563 / JCM 9778 / NBRC 8474</strain>
    </source>
</reference>
<dbReference type="InterPro" id="IPR039367">
    <property type="entry name" value="Och1-like"/>
</dbReference>
<dbReference type="OrthoDB" id="409543at2759"/>
<proteinExistence type="inferred from homology"/>
<keyword evidence="4" id="KW-1185">Reference proteome</keyword>
<dbReference type="InterPro" id="IPR029044">
    <property type="entry name" value="Nucleotide-diphossugar_trans"/>
</dbReference>